<organism evidence="2 3">
    <name type="scientific">Horticoccus luteus</name>
    <dbReference type="NCBI Taxonomy" id="2862869"/>
    <lineage>
        <taxon>Bacteria</taxon>
        <taxon>Pseudomonadati</taxon>
        <taxon>Verrucomicrobiota</taxon>
        <taxon>Opitutia</taxon>
        <taxon>Opitutales</taxon>
        <taxon>Opitutaceae</taxon>
        <taxon>Horticoccus</taxon>
    </lineage>
</organism>
<dbReference type="SUPFAM" id="SSF53448">
    <property type="entry name" value="Nucleotide-diphospho-sugar transferases"/>
    <property type="match status" value="1"/>
</dbReference>
<evidence type="ECO:0000313" key="2">
    <source>
        <dbReference type="EMBL" id="QYM79609.1"/>
    </source>
</evidence>
<proteinExistence type="predicted"/>
<reference evidence="2" key="1">
    <citation type="submission" date="2021-08" db="EMBL/GenBank/DDBJ databases">
        <title>Genome of a novel bacterium of the phylum Verrucomicrobia, Oleiharenicola sp. KSB-15.</title>
        <authorList>
            <person name="Chung J.-H."/>
            <person name="Ahn J.-H."/>
            <person name="Yoon Y."/>
            <person name="Kim D.-Y."/>
            <person name="An S.-H."/>
            <person name="Park I."/>
            <person name="Yeon J."/>
        </authorList>
    </citation>
    <scope>NUCLEOTIDE SEQUENCE</scope>
    <source>
        <strain evidence="2">KSB-15</strain>
    </source>
</reference>
<feature type="domain" description="Glycosyltransferase 2-like" evidence="1">
    <location>
        <begin position="23"/>
        <end position="184"/>
    </location>
</feature>
<dbReference type="Pfam" id="PF00535">
    <property type="entry name" value="Glycos_transf_2"/>
    <property type="match status" value="1"/>
</dbReference>
<dbReference type="AlphaFoldDB" id="A0A8F9TXD8"/>
<dbReference type="EMBL" id="CP080507">
    <property type="protein sequence ID" value="QYM79609.1"/>
    <property type="molecule type" value="Genomic_DNA"/>
</dbReference>
<dbReference type="PANTHER" id="PTHR48090">
    <property type="entry name" value="UNDECAPRENYL-PHOSPHATE 4-DEOXY-4-FORMAMIDO-L-ARABINOSE TRANSFERASE-RELATED"/>
    <property type="match status" value="1"/>
</dbReference>
<dbReference type="InterPro" id="IPR050256">
    <property type="entry name" value="Glycosyltransferase_2"/>
</dbReference>
<evidence type="ECO:0000259" key="1">
    <source>
        <dbReference type="Pfam" id="PF00535"/>
    </source>
</evidence>
<dbReference type="Proteomes" id="UP000825051">
    <property type="component" value="Chromosome"/>
</dbReference>
<protein>
    <submittedName>
        <fullName evidence="2">Glycosyltransferase family 2 protein</fullName>
    </submittedName>
</protein>
<dbReference type="InterPro" id="IPR001173">
    <property type="entry name" value="Glyco_trans_2-like"/>
</dbReference>
<dbReference type="InterPro" id="IPR029044">
    <property type="entry name" value="Nucleotide-diphossugar_trans"/>
</dbReference>
<dbReference type="RefSeq" id="WP_220163705.1">
    <property type="nucleotide sequence ID" value="NZ_CP080507.1"/>
</dbReference>
<evidence type="ECO:0000313" key="3">
    <source>
        <dbReference type="Proteomes" id="UP000825051"/>
    </source>
</evidence>
<dbReference type="CDD" id="cd04179">
    <property type="entry name" value="DPM_DPG-synthase_like"/>
    <property type="match status" value="1"/>
</dbReference>
<sequence length="266" mass="29008">MAVGAWSFYKKSFSVPPSSTHLVLIPTYNTGARLLATVQAALAAWQPVWVIVDGSTDDSLAPVRLLAASEPHLRIIVRPRNGGKGAAVATGVDAALAAGFTHVLTMDADGQHPADHIASFMAASQANPAAMILGVPLFGPEVPLERLHGRKLSVGLAHFEILSRAIGDPLFGFRVYPAAPLRRALASTRAARGFDFDPEIVVRLFWAGVPAVNLPAPCRYFTKAEGGVSHFNYLRDNAKLVWLHTRLITQLLLWRWVQLRRVRRSR</sequence>
<dbReference type="KEGG" id="ole:K0B96_03040"/>
<keyword evidence="3" id="KW-1185">Reference proteome</keyword>
<dbReference type="PANTHER" id="PTHR48090:SF7">
    <property type="entry name" value="RFBJ PROTEIN"/>
    <property type="match status" value="1"/>
</dbReference>
<accession>A0A8F9TXD8</accession>
<name>A0A8F9TXD8_9BACT</name>
<gene>
    <name evidence="2" type="ORF">K0B96_03040</name>
</gene>
<dbReference type="Gene3D" id="3.90.550.10">
    <property type="entry name" value="Spore Coat Polysaccharide Biosynthesis Protein SpsA, Chain A"/>
    <property type="match status" value="1"/>
</dbReference>